<feature type="domain" description="Replication-associated protein G2P N-terminal" evidence="1">
    <location>
        <begin position="5"/>
        <end position="229"/>
    </location>
</feature>
<dbReference type="Pfam" id="PF05144">
    <property type="entry name" value="Phage_CRI"/>
    <property type="match status" value="1"/>
</dbReference>
<dbReference type="Pfam" id="PF05155">
    <property type="entry name" value="G2P_X_C"/>
    <property type="match status" value="1"/>
</dbReference>
<evidence type="ECO:0000313" key="4">
    <source>
        <dbReference type="Proteomes" id="UP000078084"/>
    </source>
</evidence>
<sequence>MPIFIDWVTIRQDRPEGGVPVLNGGKVIRIDADGSVEWQVDQRLGLEGSFDTRVDVRCDGHQVEFSGNIARYNRRDNLFGYEWDETISRINSLLNLYSIPPFTKGKLFRFADTGWTWTGARVSRIDVTMNYATFSEDAIQAVMSSIAGHHIGRQKGTLRPDGATIEYGSGSKYVYGKIYAKHVEFEKHARRKSGSHVDSEVIDFCRNYGVLREEFSLKSRFLTQRGMAYLGAIKQQDLNDVFLSRSQFKRFEKVKYESFDDLPRHLRATYVSWRDGFPLGLSQATFYRHRNALLEYGIDISIPSNVRRLPIRIRTIDVAALEAPEWYRRKYG</sequence>
<dbReference type="Proteomes" id="UP000078084">
    <property type="component" value="Unassembled WGS sequence"/>
</dbReference>
<dbReference type="InterPro" id="IPR022688">
    <property type="entry name" value="G2P_C"/>
</dbReference>
<accession>A0A171KV44</accession>
<evidence type="ECO:0000259" key="2">
    <source>
        <dbReference type="Pfam" id="PF05155"/>
    </source>
</evidence>
<reference evidence="3 4" key="1">
    <citation type="submission" date="2015-04" db="EMBL/GenBank/DDBJ databases">
        <title>Genome sequence of Kerstersia gyiorum CG1.</title>
        <authorList>
            <person name="Greninger A.L."/>
            <person name="Kozyreva V."/>
            <person name="Chaturvedi V."/>
        </authorList>
    </citation>
    <scope>NUCLEOTIDE SEQUENCE [LARGE SCALE GENOMIC DNA]</scope>
    <source>
        <strain evidence="3 4">CG1</strain>
    </source>
</reference>
<gene>
    <name evidence="3" type="ORF">AAV32_05850</name>
</gene>
<evidence type="ECO:0000259" key="1">
    <source>
        <dbReference type="Pfam" id="PF05144"/>
    </source>
</evidence>
<keyword evidence="4" id="KW-1185">Reference proteome</keyword>
<dbReference type="PATRIC" id="fig|206506.3.peg.1253"/>
<dbReference type="AlphaFoldDB" id="A0A171KV44"/>
<dbReference type="EMBL" id="LBNE01000002">
    <property type="protein sequence ID" value="KKO72761.1"/>
    <property type="molecule type" value="Genomic_DNA"/>
</dbReference>
<protein>
    <submittedName>
        <fullName evidence="3">DNA replication protein</fullName>
    </submittedName>
</protein>
<proteinExistence type="predicted"/>
<dbReference type="InterPro" id="IPR022686">
    <property type="entry name" value="G2P_N"/>
</dbReference>
<dbReference type="STRING" id="206506.AAV32_05850"/>
<organism evidence="3 4">
    <name type="scientific">Kerstersia gyiorum</name>
    <dbReference type="NCBI Taxonomy" id="206506"/>
    <lineage>
        <taxon>Bacteria</taxon>
        <taxon>Pseudomonadati</taxon>
        <taxon>Pseudomonadota</taxon>
        <taxon>Betaproteobacteria</taxon>
        <taxon>Burkholderiales</taxon>
        <taxon>Alcaligenaceae</taxon>
        <taxon>Kerstersia</taxon>
    </lineage>
</organism>
<feature type="domain" description="Replication-associated protein G2P C-terminal" evidence="2">
    <location>
        <begin position="261"/>
        <end position="330"/>
    </location>
</feature>
<comment type="caution">
    <text evidence="3">The sequence shown here is derived from an EMBL/GenBank/DDBJ whole genome shotgun (WGS) entry which is preliminary data.</text>
</comment>
<dbReference type="GO" id="GO:0006260">
    <property type="term" value="P:DNA replication"/>
    <property type="evidence" value="ECO:0007669"/>
    <property type="project" value="InterPro"/>
</dbReference>
<evidence type="ECO:0000313" key="3">
    <source>
        <dbReference type="EMBL" id="KKO72761.1"/>
    </source>
</evidence>
<name>A0A171KV44_9BURK</name>